<keyword evidence="3" id="KW-1185">Reference proteome</keyword>
<reference evidence="2" key="1">
    <citation type="journal article" date="2021" name="Front. Microbiol.">
        <title>Comprehensive Comparative Genomics and Phenotyping of Methylobacterium Species.</title>
        <authorList>
            <person name="Alessa O."/>
            <person name="Ogura Y."/>
            <person name="Fujitani Y."/>
            <person name="Takami H."/>
            <person name="Hayashi T."/>
            <person name="Sahin N."/>
            <person name="Tani A."/>
        </authorList>
    </citation>
    <scope>NUCLEOTIDE SEQUENCE</scope>
    <source>
        <strain evidence="2">DSM 17168</strain>
    </source>
</reference>
<dbReference type="RefSeq" id="WP_238235797.1">
    <property type="nucleotide sequence ID" value="NZ_BPQQ01000031.1"/>
</dbReference>
<protein>
    <recommendedName>
        <fullName evidence="1">Serine aminopeptidase S33 domain-containing protein</fullName>
    </recommendedName>
</protein>
<dbReference type="Pfam" id="PF12146">
    <property type="entry name" value="Hydrolase_4"/>
    <property type="match status" value="1"/>
</dbReference>
<organism evidence="2 3">
    <name type="scientific">Methylobacterium isbiliense</name>
    <dbReference type="NCBI Taxonomy" id="315478"/>
    <lineage>
        <taxon>Bacteria</taxon>
        <taxon>Pseudomonadati</taxon>
        <taxon>Pseudomonadota</taxon>
        <taxon>Alphaproteobacteria</taxon>
        <taxon>Hyphomicrobiales</taxon>
        <taxon>Methylobacteriaceae</taxon>
        <taxon>Methylobacterium</taxon>
    </lineage>
</organism>
<dbReference type="InterPro" id="IPR022742">
    <property type="entry name" value="Hydrolase_4"/>
</dbReference>
<dbReference type="Proteomes" id="UP001055153">
    <property type="component" value="Unassembled WGS sequence"/>
</dbReference>
<gene>
    <name evidence="2" type="ORF">GMJLKIPL_2926</name>
</gene>
<reference evidence="2" key="2">
    <citation type="submission" date="2021-08" db="EMBL/GenBank/DDBJ databases">
        <authorList>
            <person name="Tani A."/>
            <person name="Ola A."/>
            <person name="Ogura Y."/>
            <person name="Katsura K."/>
            <person name="Hayashi T."/>
        </authorList>
    </citation>
    <scope>NUCLEOTIDE SEQUENCE</scope>
    <source>
        <strain evidence="2">DSM 17168</strain>
    </source>
</reference>
<accession>A0ABQ4SGH2</accession>
<dbReference type="PANTHER" id="PTHR12277">
    <property type="entry name" value="ALPHA/BETA HYDROLASE DOMAIN-CONTAINING PROTEIN"/>
    <property type="match status" value="1"/>
</dbReference>
<dbReference type="SUPFAM" id="SSF53474">
    <property type="entry name" value="alpha/beta-Hydrolases"/>
    <property type="match status" value="1"/>
</dbReference>
<evidence type="ECO:0000313" key="3">
    <source>
        <dbReference type="Proteomes" id="UP001055153"/>
    </source>
</evidence>
<name>A0ABQ4SGH2_9HYPH</name>
<proteinExistence type="predicted"/>
<evidence type="ECO:0000313" key="2">
    <source>
        <dbReference type="EMBL" id="GJE00998.1"/>
    </source>
</evidence>
<sequence length="274" mass="28884">MRRPLVLALLLVPLAVYAVVVGAFWVFQRDLLYPGATAARAALRFAPLAGTEPIRIRTADGETLHALWRAPAPGCGLVVTFHGNGSVPESHAARFVRAPWRDWGVLAVAYRGYAGSTGRPSEAGLLADGRATLAEARARAPGAPLLLHGHSLGAAVAVAMAAEHPHLGLYLEAPFDSMTAMARLHFPYLPAALLRDTYRSDRLIGAVTGPILIVHGDADPVIPAKYGRRLADAAPEGTRFAVVPGDHISLLGTRDAEAEALFRARIPAPGCVAG</sequence>
<dbReference type="EMBL" id="BPQQ01000031">
    <property type="protein sequence ID" value="GJE00998.1"/>
    <property type="molecule type" value="Genomic_DNA"/>
</dbReference>
<dbReference type="Gene3D" id="3.40.50.1820">
    <property type="entry name" value="alpha/beta hydrolase"/>
    <property type="match status" value="1"/>
</dbReference>
<dbReference type="PANTHER" id="PTHR12277:SF81">
    <property type="entry name" value="PROTEIN ABHD13"/>
    <property type="match status" value="1"/>
</dbReference>
<dbReference type="InterPro" id="IPR029058">
    <property type="entry name" value="AB_hydrolase_fold"/>
</dbReference>
<comment type="caution">
    <text evidence="2">The sequence shown here is derived from an EMBL/GenBank/DDBJ whole genome shotgun (WGS) entry which is preliminary data.</text>
</comment>
<feature type="domain" description="Serine aminopeptidase S33" evidence="1">
    <location>
        <begin position="76"/>
        <end position="176"/>
    </location>
</feature>
<evidence type="ECO:0000259" key="1">
    <source>
        <dbReference type="Pfam" id="PF12146"/>
    </source>
</evidence>